<dbReference type="Gene3D" id="3.30.1060.10">
    <property type="entry name" value="Peptide methionine sulphoxide reductase MsrA"/>
    <property type="match status" value="1"/>
</dbReference>
<dbReference type="EC" id="1.8.4.11" evidence="4"/>
<dbReference type="Pfam" id="PF01625">
    <property type="entry name" value="PMSR"/>
    <property type="match status" value="1"/>
</dbReference>
<dbReference type="InterPro" id="IPR002569">
    <property type="entry name" value="Met_Sox_Rdtase_MsrA_dom"/>
</dbReference>
<keyword evidence="1 4" id="KW-0560">Oxidoreductase</keyword>
<comment type="catalytic activity">
    <reaction evidence="2 4">
        <text>L-methionyl-[protein] + [thioredoxin]-disulfide + H2O = L-methionyl-(S)-S-oxide-[protein] + [thioredoxin]-dithiol</text>
        <dbReference type="Rhea" id="RHEA:14217"/>
        <dbReference type="Rhea" id="RHEA-COMP:10698"/>
        <dbReference type="Rhea" id="RHEA-COMP:10700"/>
        <dbReference type="Rhea" id="RHEA-COMP:12313"/>
        <dbReference type="Rhea" id="RHEA-COMP:12315"/>
        <dbReference type="ChEBI" id="CHEBI:15377"/>
        <dbReference type="ChEBI" id="CHEBI:16044"/>
        <dbReference type="ChEBI" id="CHEBI:29950"/>
        <dbReference type="ChEBI" id="CHEBI:44120"/>
        <dbReference type="ChEBI" id="CHEBI:50058"/>
        <dbReference type="EC" id="1.8.4.11"/>
    </reaction>
</comment>
<dbReference type="InterPro" id="IPR036509">
    <property type="entry name" value="Met_Sox_Rdtase_MsrA_sf"/>
</dbReference>
<dbReference type="Proteomes" id="UP001203338">
    <property type="component" value="Unassembled WGS sequence"/>
</dbReference>
<sequence>MNRKFLLSAFLLSLAGSINTASADEAVFAGGCFWCTESDFEKLDGVEEAISGYTGGHEKNPTYPRVSAGITGHTEAVKVIYDPKKVSYEQLLYTYWRSIDPTVRNKQFCDIGEQYRTGIFFNGKEQELLAKASLKKLEDQKRFTKIHTEISELGTFYPAEDYHQDYYKKNPIRYSFYRTSCGRDSRLKDVWGKEAGTHQPSNINKKDNA</sequence>
<organism evidence="7 8">
    <name type="scientific">Parendozoicomonas callyspongiae</name>
    <dbReference type="NCBI Taxonomy" id="2942213"/>
    <lineage>
        <taxon>Bacteria</taxon>
        <taxon>Pseudomonadati</taxon>
        <taxon>Pseudomonadota</taxon>
        <taxon>Gammaproteobacteria</taxon>
        <taxon>Oceanospirillales</taxon>
        <taxon>Endozoicomonadaceae</taxon>
        <taxon>Parendozoicomonas</taxon>
    </lineage>
</organism>
<dbReference type="PANTHER" id="PTHR43774">
    <property type="entry name" value="PEPTIDE METHIONINE SULFOXIDE REDUCTASE"/>
    <property type="match status" value="1"/>
</dbReference>
<comment type="similarity">
    <text evidence="4">Belongs to the MsrA Met sulfoxide reductase family.</text>
</comment>
<evidence type="ECO:0000256" key="4">
    <source>
        <dbReference type="HAMAP-Rule" id="MF_01401"/>
    </source>
</evidence>
<comment type="function">
    <text evidence="4">Has an important function as a repair enzyme for proteins that have been inactivated by oxidation. Catalyzes the reversible oxidation-reduction of methionine sulfoxide in proteins to methionine.</text>
</comment>
<dbReference type="HAMAP" id="MF_01401">
    <property type="entry name" value="MsrA"/>
    <property type="match status" value="1"/>
</dbReference>
<evidence type="ECO:0000256" key="5">
    <source>
        <dbReference type="SAM" id="SignalP"/>
    </source>
</evidence>
<feature type="chain" id="PRO_5046939358" description="Peptide methionine sulfoxide reductase MsrA" evidence="5">
    <location>
        <begin position="24"/>
        <end position="209"/>
    </location>
</feature>
<evidence type="ECO:0000256" key="2">
    <source>
        <dbReference type="ARBA" id="ARBA00047806"/>
    </source>
</evidence>
<comment type="caution">
    <text evidence="7">The sequence shown here is derived from an EMBL/GenBank/DDBJ whole genome shotgun (WGS) entry which is preliminary data.</text>
</comment>
<feature type="signal peptide" evidence="5">
    <location>
        <begin position="1"/>
        <end position="23"/>
    </location>
</feature>
<reference evidence="7 8" key="1">
    <citation type="submission" date="2022-05" db="EMBL/GenBank/DDBJ databases">
        <authorList>
            <person name="Park J.-S."/>
        </authorList>
    </citation>
    <scope>NUCLEOTIDE SEQUENCE [LARGE SCALE GENOMIC DNA]</scope>
    <source>
        <strain evidence="7 8">2012CJ34-2</strain>
    </source>
</reference>
<evidence type="ECO:0000256" key="1">
    <source>
        <dbReference type="ARBA" id="ARBA00023002"/>
    </source>
</evidence>
<evidence type="ECO:0000313" key="7">
    <source>
        <dbReference type="EMBL" id="MCL6272118.1"/>
    </source>
</evidence>
<evidence type="ECO:0000256" key="3">
    <source>
        <dbReference type="ARBA" id="ARBA00048782"/>
    </source>
</evidence>
<dbReference type="GO" id="GO:0008113">
    <property type="term" value="F:peptide-methionine (S)-S-oxide reductase activity"/>
    <property type="evidence" value="ECO:0007669"/>
    <property type="project" value="UniProtKB-EC"/>
</dbReference>
<evidence type="ECO:0000313" key="8">
    <source>
        <dbReference type="Proteomes" id="UP001203338"/>
    </source>
</evidence>
<evidence type="ECO:0000259" key="6">
    <source>
        <dbReference type="Pfam" id="PF01625"/>
    </source>
</evidence>
<dbReference type="NCBIfam" id="TIGR00401">
    <property type="entry name" value="msrA"/>
    <property type="match status" value="1"/>
</dbReference>
<dbReference type="EMBL" id="JAMFLX010000046">
    <property type="protein sequence ID" value="MCL6272118.1"/>
    <property type="molecule type" value="Genomic_DNA"/>
</dbReference>
<feature type="domain" description="Peptide methionine sulphoxide reductase MsrA" evidence="6">
    <location>
        <begin position="25"/>
        <end position="175"/>
    </location>
</feature>
<dbReference type="SUPFAM" id="SSF55068">
    <property type="entry name" value="Peptide methionine sulfoxide reductase"/>
    <property type="match status" value="1"/>
</dbReference>
<comment type="catalytic activity">
    <reaction evidence="3 4">
        <text>[thioredoxin]-disulfide + L-methionine + H2O = L-methionine (S)-S-oxide + [thioredoxin]-dithiol</text>
        <dbReference type="Rhea" id="RHEA:19993"/>
        <dbReference type="Rhea" id="RHEA-COMP:10698"/>
        <dbReference type="Rhea" id="RHEA-COMP:10700"/>
        <dbReference type="ChEBI" id="CHEBI:15377"/>
        <dbReference type="ChEBI" id="CHEBI:29950"/>
        <dbReference type="ChEBI" id="CHEBI:50058"/>
        <dbReference type="ChEBI" id="CHEBI:57844"/>
        <dbReference type="ChEBI" id="CHEBI:58772"/>
        <dbReference type="EC" id="1.8.4.11"/>
    </reaction>
</comment>
<accession>A0ABT0PL72</accession>
<feature type="active site" evidence="4">
    <location>
        <position position="32"/>
    </location>
</feature>
<keyword evidence="8" id="KW-1185">Reference proteome</keyword>
<name>A0ABT0PL72_9GAMM</name>
<dbReference type="RefSeq" id="WP_249701802.1">
    <property type="nucleotide sequence ID" value="NZ_JAMFLX010000046.1"/>
</dbReference>
<dbReference type="PANTHER" id="PTHR43774:SF1">
    <property type="entry name" value="PEPTIDE METHIONINE SULFOXIDE REDUCTASE MSRA 2"/>
    <property type="match status" value="1"/>
</dbReference>
<gene>
    <name evidence="4 7" type="primary">msrA</name>
    <name evidence="7" type="ORF">M3P05_19535</name>
</gene>
<keyword evidence="5" id="KW-0732">Signal</keyword>
<protein>
    <recommendedName>
        <fullName evidence="4">Peptide methionine sulfoxide reductase MsrA</fullName>
        <shortName evidence="4">Protein-methionine-S-oxide reductase</shortName>
        <ecNumber evidence="4">1.8.4.11</ecNumber>
    </recommendedName>
    <alternativeName>
        <fullName evidence="4">Peptide-methionine (S)-S-oxide reductase</fullName>
        <shortName evidence="4">Peptide Met(O) reductase</shortName>
    </alternativeName>
</protein>
<proteinExistence type="inferred from homology"/>